<evidence type="ECO:0000313" key="3">
    <source>
        <dbReference type="Proteomes" id="UP000266673"/>
    </source>
</evidence>
<evidence type="ECO:0000313" key="2">
    <source>
        <dbReference type="EMBL" id="RIA99906.1"/>
    </source>
</evidence>
<evidence type="ECO:0000256" key="1">
    <source>
        <dbReference type="SAM" id="MobiDB-lite"/>
    </source>
</evidence>
<organism evidence="2 3">
    <name type="scientific">Gigaspora rosea</name>
    <dbReference type="NCBI Taxonomy" id="44941"/>
    <lineage>
        <taxon>Eukaryota</taxon>
        <taxon>Fungi</taxon>
        <taxon>Fungi incertae sedis</taxon>
        <taxon>Mucoromycota</taxon>
        <taxon>Glomeromycotina</taxon>
        <taxon>Glomeromycetes</taxon>
        <taxon>Diversisporales</taxon>
        <taxon>Gigasporaceae</taxon>
        <taxon>Gigaspora</taxon>
    </lineage>
</organism>
<feature type="region of interest" description="Disordered" evidence="1">
    <location>
        <begin position="39"/>
        <end position="79"/>
    </location>
</feature>
<dbReference type="Proteomes" id="UP000266673">
    <property type="component" value="Unassembled WGS sequence"/>
</dbReference>
<accession>A0A397TSK2</accession>
<sequence>MDLDLLLTSTEFSQSDNESPDCYEISNEYETTDMFTSTEFSDNELPDCYETDDEYETGDEYSNNGSVPEEFTPKKKRNPELASHPDVLEILSPLCVRCKHCKRSVKLKRNYDKSRIESHVSNNKCIKNKGFLDLRKFFAVSNSQDGPSNKRYPCSGLCEEKHLKYIERVGGFTISGGAPLAKVVAQELFPDKFTKDTKFSYSKLNSNQSKRLNDELSARSKWNIDQKGLCISSSECEIYTDRIEQNVLSKPIPKPENRRFTPKLYFKNNPILKFLGNLHIKELWTSVSNSNKNNSVPFWLKLAEKGLKGAFESKSTFKGLCEIMMQIAKREDHSKGIQNLKYSENVTHFTAVLSSLSPKAYDFFRANLAGQTLRNIRY</sequence>
<gene>
    <name evidence="2" type="ORF">C2G38_2236677</name>
</gene>
<comment type="caution">
    <text evidence="2">The sequence shown here is derived from an EMBL/GenBank/DDBJ whole genome shotgun (WGS) entry which is preliminary data.</text>
</comment>
<keyword evidence="3" id="KW-1185">Reference proteome</keyword>
<dbReference type="AlphaFoldDB" id="A0A397TSK2"/>
<feature type="compositionally biased region" description="Acidic residues" evidence="1">
    <location>
        <begin position="41"/>
        <end position="59"/>
    </location>
</feature>
<reference evidence="2 3" key="1">
    <citation type="submission" date="2018-06" db="EMBL/GenBank/DDBJ databases">
        <title>Comparative genomics reveals the genomic features of Rhizophagus irregularis, R. cerebriforme, R. diaphanum and Gigaspora rosea, and their symbiotic lifestyle signature.</title>
        <authorList>
            <person name="Morin E."/>
            <person name="San Clemente H."/>
            <person name="Chen E.C.H."/>
            <person name="De La Providencia I."/>
            <person name="Hainaut M."/>
            <person name="Kuo A."/>
            <person name="Kohler A."/>
            <person name="Murat C."/>
            <person name="Tang N."/>
            <person name="Roy S."/>
            <person name="Loubradou J."/>
            <person name="Henrissat B."/>
            <person name="Grigoriev I.V."/>
            <person name="Corradi N."/>
            <person name="Roux C."/>
            <person name="Martin F.M."/>
        </authorList>
    </citation>
    <scope>NUCLEOTIDE SEQUENCE [LARGE SCALE GENOMIC DNA]</scope>
    <source>
        <strain evidence="2 3">DAOM 194757</strain>
    </source>
</reference>
<proteinExistence type="predicted"/>
<feature type="region of interest" description="Disordered" evidence="1">
    <location>
        <begin position="1"/>
        <end position="22"/>
    </location>
</feature>
<feature type="compositionally biased region" description="Polar residues" evidence="1">
    <location>
        <begin position="7"/>
        <end position="17"/>
    </location>
</feature>
<protein>
    <submittedName>
        <fullName evidence="2">Uncharacterized protein</fullName>
    </submittedName>
</protein>
<dbReference type="OrthoDB" id="2405214at2759"/>
<dbReference type="EMBL" id="QKWP01006301">
    <property type="protein sequence ID" value="RIA99906.1"/>
    <property type="molecule type" value="Genomic_DNA"/>
</dbReference>
<name>A0A397TSK2_9GLOM</name>